<feature type="binding site" evidence="4">
    <location>
        <position position="248"/>
    </location>
    <ligand>
        <name>S-adenosyl-L-methionine</name>
        <dbReference type="ChEBI" id="CHEBI:59789"/>
    </ligand>
</feature>
<dbReference type="eggNOG" id="COG2265">
    <property type="taxonomic scope" value="Bacteria"/>
</dbReference>
<comment type="similarity">
    <text evidence="4">Belongs to the class I-like SAM-binding methyltransferase superfamily. RNA M5U methyltransferase family.</text>
</comment>
<dbReference type="GO" id="GO:0070475">
    <property type="term" value="P:rRNA base methylation"/>
    <property type="evidence" value="ECO:0007669"/>
    <property type="project" value="TreeGrafter"/>
</dbReference>
<reference evidence="7" key="1">
    <citation type="submission" date="2009-09" db="EMBL/GenBank/DDBJ databases">
        <title>The complete chromosome of Desulfohalobium retbaense DSM 5692.</title>
        <authorList>
            <consortium name="US DOE Joint Genome Institute (JGI-PGF)"/>
            <person name="Lucas S."/>
            <person name="Copeland A."/>
            <person name="Lapidus A."/>
            <person name="Glavina del Rio T."/>
            <person name="Dalin E."/>
            <person name="Tice H."/>
            <person name="Bruce D."/>
            <person name="Goodwin L."/>
            <person name="Pitluck S."/>
            <person name="Kyrpides N."/>
            <person name="Mavromatis K."/>
            <person name="Ivanova N."/>
            <person name="Mikhailova N."/>
            <person name="Munk A.C."/>
            <person name="Brettin T."/>
            <person name="Detter J.C."/>
            <person name="Han C."/>
            <person name="Tapia R."/>
            <person name="Larimer F."/>
            <person name="Land M."/>
            <person name="Hauser L."/>
            <person name="Markowitz V."/>
            <person name="Cheng J.-F."/>
            <person name="Hugenholtz P."/>
            <person name="Woyke T."/>
            <person name="Wu D."/>
            <person name="Spring S."/>
            <person name="Klenk H.-P."/>
            <person name="Eisen J.A."/>
        </authorList>
    </citation>
    <scope>NUCLEOTIDE SEQUENCE [LARGE SCALE GENOMIC DNA]</scope>
    <source>
        <strain evidence="7">DSM 5692</strain>
    </source>
</reference>
<keyword evidence="2 4" id="KW-0808">Transferase</keyword>
<dbReference type="RefSeq" id="WP_015752182.1">
    <property type="nucleotide sequence ID" value="NC_013223.1"/>
</dbReference>
<feature type="binding site" evidence="4">
    <location>
        <position position="317"/>
    </location>
    <ligand>
        <name>S-adenosyl-L-methionine</name>
        <dbReference type="ChEBI" id="CHEBI:59789"/>
    </ligand>
</feature>
<dbReference type="STRING" id="485915.Dret_1755"/>
<dbReference type="PROSITE" id="PS50926">
    <property type="entry name" value="TRAM"/>
    <property type="match status" value="1"/>
</dbReference>
<dbReference type="OrthoDB" id="9804590at2"/>
<dbReference type="InterPro" id="IPR002792">
    <property type="entry name" value="TRAM_dom"/>
</dbReference>
<dbReference type="Gene3D" id="3.40.50.150">
    <property type="entry name" value="Vaccinia Virus protein VP39"/>
    <property type="match status" value="2"/>
</dbReference>
<dbReference type="HOGENOM" id="CLU_014689_7_0_7"/>
<dbReference type="InterPro" id="IPR029063">
    <property type="entry name" value="SAM-dependent_MTases_sf"/>
</dbReference>
<dbReference type="InterPro" id="IPR012340">
    <property type="entry name" value="NA-bd_OB-fold"/>
</dbReference>
<feature type="active site" description="Nucleophile" evidence="4">
    <location>
        <position position="344"/>
    </location>
</feature>
<dbReference type="GO" id="GO:0070041">
    <property type="term" value="F:rRNA (uridine-C5-)-methyltransferase activity"/>
    <property type="evidence" value="ECO:0007669"/>
    <property type="project" value="TreeGrafter"/>
</dbReference>
<proteinExistence type="inferred from homology"/>
<dbReference type="PANTHER" id="PTHR11061:SF30">
    <property type="entry name" value="TRNA (URACIL(54)-C(5))-METHYLTRANSFERASE"/>
    <property type="match status" value="1"/>
</dbReference>
<dbReference type="SUPFAM" id="SSF50249">
    <property type="entry name" value="Nucleic acid-binding proteins"/>
    <property type="match status" value="1"/>
</dbReference>
<reference evidence="6 7" key="2">
    <citation type="journal article" date="2010" name="Stand. Genomic Sci.">
        <title>Complete genome sequence of Desulfohalobium retbaense type strain (HR(100)).</title>
        <authorList>
            <person name="Spring S."/>
            <person name="Nolan M."/>
            <person name="Lapidus A."/>
            <person name="Glavina Del Rio T."/>
            <person name="Copeland A."/>
            <person name="Tice H."/>
            <person name="Cheng J.F."/>
            <person name="Lucas S."/>
            <person name="Land M."/>
            <person name="Chen F."/>
            <person name="Bruce D."/>
            <person name="Goodwin L."/>
            <person name="Pitluck S."/>
            <person name="Ivanova N."/>
            <person name="Mavromatis K."/>
            <person name="Mikhailova N."/>
            <person name="Pati A."/>
            <person name="Chen A."/>
            <person name="Palaniappan K."/>
            <person name="Hauser L."/>
            <person name="Chang Y.J."/>
            <person name="Jeffries C.D."/>
            <person name="Munk C."/>
            <person name="Kiss H."/>
            <person name="Chain P."/>
            <person name="Han C."/>
            <person name="Brettin T."/>
            <person name="Detter J.C."/>
            <person name="Schuler E."/>
            <person name="Goker M."/>
            <person name="Rohde M."/>
            <person name="Bristow J."/>
            <person name="Eisen J.A."/>
            <person name="Markowitz V."/>
            <person name="Hugenholtz P."/>
            <person name="Kyrpides N.C."/>
            <person name="Klenk H.P."/>
        </authorList>
    </citation>
    <scope>NUCLEOTIDE SEQUENCE [LARGE SCALE GENOMIC DNA]</scope>
    <source>
        <strain evidence="6 7">DSM 5692</strain>
    </source>
</reference>
<dbReference type="InterPro" id="IPR010280">
    <property type="entry name" value="U5_MeTrfase_fam"/>
</dbReference>
<evidence type="ECO:0000313" key="7">
    <source>
        <dbReference type="Proteomes" id="UP000001052"/>
    </source>
</evidence>
<name>C8X3P2_DESRD</name>
<dbReference type="Gene3D" id="2.40.50.140">
    <property type="entry name" value="Nucleic acid-binding proteins"/>
    <property type="match status" value="1"/>
</dbReference>
<dbReference type="KEGG" id="drt:Dret_1755"/>
<feature type="domain" description="TRAM" evidence="5">
    <location>
        <begin position="1"/>
        <end position="59"/>
    </location>
</feature>
<organism evidence="6 7">
    <name type="scientific">Desulfohalobium retbaense (strain ATCC 49708 / DSM 5692 / JCM 16813 / HR100)</name>
    <dbReference type="NCBI Taxonomy" id="485915"/>
    <lineage>
        <taxon>Bacteria</taxon>
        <taxon>Pseudomonadati</taxon>
        <taxon>Thermodesulfobacteriota</taxon>
        <taxon>Desulfovibrionia</taxon>
        <taxon>Desulfovibrionales</taxon>
        <taxon>Desulfohalobiaceae</taxon>
        <taxon>Desulfohalobium</taxon>
    </lineage>
</organism>
<dbReference type="Proteomes" id="UP000001052">
    <property type="component" value="Chromosome"/>
</dbReference>
<keyword evidence="3 4" id="KW-0949">S-adenosyl-L-methionine</keyword>
<evidence type="ECO:0000256" key="1">
    <source>
        <dbReference type="ARBA" id="ARBA00022603"/>
    </source>
</evidence>
<evidence type="ECO:0000256" key="2">
    <source>
        <dbReference type="ARBA" id="ARBA00022679"/>
    </source>
</evidence>
<evidence type="ECO:0000259" key="5">
    <source>
        <dbReference type="PROSITE" id="PS50926"/>
    </source>
</evidence>
<feature type="binding site" evidence="4">
    <location>
        <position position="269"/>
    </location>
    <ligand>
        <name>S-adenosyl-L-methionine</name>
        <dbReference type="ChEBI" id="CHEBI:59789"/>
    </ligand>
</feature>
<dbReference type="PANTHER" id="PTHR11061">
    <property type="entry name" value="RNA M5U METHYLTRANSFERASE"/>
    <property type="match status" value="1"/>
</dbReference>
<dbReference type="PROSITE" id="PS01231">
    <property type="entry name" value="TRMA_2"/>
    <property type="match status" value="1"/>
</dbReference>
<dbReference type="CDD" id="cd02440">
    <property type="entry name" value="AdoMet_MTases"/>
    <property type="match status" value="1"/>
</dbReference>
<protein>
    <submittedName>
        <fullName evidence="6">(Uracil-5)-methyltransferase</fullName>
    </submittedName>
</protein>
<accession>C8X3P2</accession>
<dbReference type="SUPFAM" id="SSF53335">
    <property type="entry name" value="S-adenosyl-L-methionine-dependent methyltransferases"/>
    <property type="match status" value="1"/>
</dbReference>
<evidence type="ECO:0000256" key="4">
    <source>
        <dbReference type="PROSITE-ProRule" id="PRU01024"/>
    </source>
</evidence>
<gene>
    <name evidence="6" type="ordered locus">Dret_1755</name>
</gene>
<feature type="binding site" evidence="4">
    <location>
        <position position="221"/>
    </location>
    <ligand>
        <name>S-adenosyl-L-methionine</name>
        <dbReference type="ChEBI" id="CHEBI:59789"/>
    </ligand>
</feature>
<dbReference type="PROSITE" id="PS51687">
    <property type="entry name" value="SAM_MT_RNA_M5U"/>
    <property type="match status" value="1"/>
</dbReference>
<dbReference type="AlphaFoldDB" id="C8X3P2"/>
<sequence length="391" mass="42997">MSDSLMRLRVEKLIWRGRGLARPADAPVVIVEPGVLPGEEIQARITKRHKDYLRAKCETVLEPASERRPHPCPASPACGGCRFGITSQRTQLALKQAIMADTLRRHLGKEVPASVLESPQVVPSPKGWRYRWRGQLHVHQGQPHLLGQGSHAKVPIERCLLFARPLAEALPRLARDLPDGRHTVAASPVDHAVASALETHRLSLPLPGGLAVDVLPQTFFQANQSLNPTLVEHIRSWCPAGSRVADLYAGAGNFGLPLAQAGNPVFAVEGDGPALQAARTTAARSGLDHWQGRQADLRHERAWKPILEFQPDVVVADPPRSGSGPVCRHLLHIPSLERIIWISCDLTNSARDVRSFLTQGWQLTSLALFDMFPQTWHMEGVFILDRRGSNG</sequence>
<keyword evidence="7" id="KW-1185">Reference proteome</keyword>
<dbReference type="InterPro" id="IPR030391">
    <property type="entry name" value="MeTrfase_TrmA_CS"/>
</dbReference>
<keyword evidence="1 4" id="KW-0489">Methyltransferase</keyword>
<evidence type="ECO:0000313" key="6">
    <source>
        <dbReference type="EMBL" id="ACV69039.1"/>
    </source>
</evidence>
<dbReference type="EMBL" id="CP001734">
    <property type="protein sequence ID" value="ACV69039.1"/>
    <property type="molecule type" value="Genomic_DNA"/>
</dbReference>
<dbReference type="Gene3D" id="2.40.50.1070">
    <property type="match status" value="2"/>
</dbReference>
<dbReference type="Pfam" id="PF05958">
    <property type="entry name" value="tRNA_U5-meth_tr"/>
    <property type="match status" value="1"/>
</dbReference>
<evidence type="ECO:0000256" key="3">
    <source>
        <dbReference type="ARBA" id="ARBA00022691"/>
    </source>
</evidence>